<organism evidence="1 2">
    <name type="scientific">Armillaria gallica</name>
    <name type="common">Bulbous honey fungus</name>
    <name type="synonym">Armillaria bulbosa</name>
    <dbReference type="NCBI Taxonomy" id="47427"/>
    <lineage>
        <taxon>Eukaryota</taxon>
        <taxon>Fungi</taxon>
        <taxon>Dikarya</taxon>
        <taxon>Basidiomycota</taxon>
        <taxon>Agaricomycotina</taxon>
        <taxon>Agaricomycetes</taxon>
        <taxon>Agaricomycetidae</taxon>
        <taxon>Agaricales</taxon>
        <taxon>Marasmiineae</taxon>
        <taxon>Physalacriaceae</taxon>
        <taxon>Armillaria</taxon>
    </lineage>
</organism>
<evidence type="ECO:0000313" key="2">
    <source>
        <dbReference type="Proteomes" id="UP000217790"/>
    </source>
</evidence>
<sequence>MFCSWDAASDPPLELLEHAFRTKTTNTLVAISRRNNPSVMAMDMKSDFQHLEEWLSQAGRFPASVKKVAFDEGSTRHRTSDKPQHTVDILPAHEKGANNGGLPKILHVGVNIGNEGQSYNVYRRASEGILPRRGAYTSLSCRVAHVGENRSINIRTTVRRRATDPDCYNTIFANDASRELDEEGTPGDGHYEIPVHRETEFLVGARGSIPRIGDNCPLNVILYGHHKAKRMQ</sequence>
<evidence type="ECO:0000313" key="1">
    <source>
        <dbReference type="EMBL" id="PBK92046.1"/>
    </source>
</evidence>
<protein>
    <submittedName>
        <fullName evidence="1">Uncharacterized protein</fullName>
    </submittedName>
</protein>
<reference evidence="2" key="1">
    <citation type="journal article" date="2017" name="Nat. Ecol. Evol.">
        <title>Genome expansion and lineage-specific genetic innovations in the forest pathogenic fungi Armillaria.</title>
        <authorList>
            <person name="Sipos G."/>
            <person name="Prasanna A.N."/>
            <person name="Walter M.C."/>
            <person name="O'Connor E."/>
            <person name="Balint B."/>
            <person name="Krizsan K."/>
            <person name="Kiss B."/>
            <person name="Hess J."/>
            <person name="Varga T."/>
            <person name="Slot J."/>
            <person name="Riley R."/>
            <person name="Boka B."/>
            <person name="Rigling D."/>
            <person name="Barry K."/>
            <person name="Lee J."/>
            <person name="Mihaltcheva S."/>
            <person name="LaButti K."/>
            <person name="Lipzen A."/>
            <person name="Waldron R."/>
            <person name="Moloney N.M."/>
            <person name="Sperisen C."/>
            <person name="Kredics L."/>
            <person name="Vagvoelgyi C."/>
            <person name="Patrignani A."/>
            <person name="Fitzpatrick D."/>
            <person name="Nagy I."/>
            <person name="Doyle S."/>
            <person name="Anderson J.B."/>
            <person name="Grigoriev I.V."/>
            <person name="Gueldener U."/>
            <person name="Muensterkoetter M."/>
            <person name="Nagy L.G."/>
        </authorList>
    </citation>
    <scope>NUCLEOTIDE SEQUENCE [LARGE SCALE GENOMIC DNA]</scope>
    <source>
        <strain evidence="2">Ar21-2</strain>
    </source>
</reference>
<gene>
    <name evidence="1" type="ORF">ARMGADRAFT_1031504</name>
</gene>
<keyword evidence="2" id="KW-1185">Reference proteome</keyword>
<accession>A0A2H3DX61</accession>
<dbReference type="Proteomes" id="UP000217790">
    <property type="component" value="Unassembled WGS sequence"/>
</dbReference>
<name>A0A2H3DX61_ARMGA</name>
<dbReference type="AlphaFoldDB" id="A0A2H3DX61"/>
<dbReference type="EMBL" id="KZ293660">
    <property type="protein sequence ID" value="PBK92046.1"/>
    <property type="molecule type" value="Genomic_DNA"/>
</dbReference>
<dbReference type="InParanoid" id="A0A2H3DX61"/>
<proteinExistence type="predicted"/>